<dbReference type="InterPro" id="IPR000073">
    <property type="entry name" value="AB_hydrolase_1"/>
</dbReference>
<dbReference type="InterPro" id="IPR051601">
    <property type="entry name" value="Serine_prot/Carboxylest_S33"/>
</dbReference>
<feature type="domain" description="AB hydrolase-1" evidence="3">
    <location>
        <begin position="118"/>
        <end position="485"/>
    </location>
</feature>
<sequence>MDRRARCHVICLRGEASVKLSRRKACTALSPAGVTHEWRGHIRTLVVAALSTVPPSSAAPAVVPPPAPAQLRWEPCGSQGAEGAALEVPLDWSRPDGETITVAVTRLRAADPAQRIGTLFFNPGGPGNAARPWVRDRAIELFPAALRDRFDIVGVDPRGTGDSRPLIACDKPTAELNGGRYPATRAEYDRLIAYNRSFAEECRRATGPLIDHVDTVSSARDFDAVRQALGEQRVSWLGLSYGTVLTATYAELFPERVRAAVLDGPLDRSIGSRALASDDAAAAEDAFGLFADWCESEPGCALYGKDVRAEYGSLLDRAPLQALGHPEGVSADQIGFGTYAKLIFRSAWSSLAEDLAAASTDASAFAAAGARCPAYRVIACHDMPTGDVGYAEFSARLAEVRRLAPVFGGYVEGWDIQAGCLGWPIESANPWGPIRVTGTPPLLVVAGTHDPATPLHWGEGVASQIDGSELLVWDGVGHTAFLNHPPTVDRAVDYLITGRV</sequence>
<evidence type="ECO:0000313" key="5">
    <source>
        <dbReference type="Proteomes" id="UP000249616"/>
    </source>
</evidence>
<dbReference type="KEGG" id="scad:DN051_36880"/>
<organism evidence="4 5">
    <name type="scientific">Streptomyces cadmiisoli</name>
    <dbReference type="NCBI Taxonomy" id="2184053"/>
    <lineage>
        <taxon>Bacteria</taxon>
        <taxon>Bacillati</taxon>
        <taxon>Actinomycetota</taxon>
        <taxon>Actinomycetes</taxon>
        <taxon>Kitasatosporales</taxon>
        <taxon>Streptomycetaceae</taxon>
        <taxon>Streptomyces</taxon>
        <taxon>Streptomyces aurantiacus group</taxon>
    </lineage>
</organism>
<accession>A0A2Z4J953</accession>
<protein>
    <submittedName>
        <fullName evidence="4">Alpha/beta hydrolase</fullName>
    </submittedName>
</protein>
<evidence type="ECO:0000256" key="1">
    <source>
        <dbReference type="ARBA" id="ARBA00010088"/>
    </source>
</evidence>
<evidence type="ECO:0000313" key="4">
    <source>
        <dbReference type="EMBL" id="AWW41556.1"/>
    </source>
</evidence>
<dbReference type="Pfam" id="PF00561">
    <property type="entry name" value="Abhydrolase_1"/>
    <property type="match status" value="1"/>
</dbReference>
<dbReference type="Gene3D" id="3.40.50.1820">
    <property type="entry name" value="alpha/beta hydrolase"/>
    <property type="match status" value="1"/>
</dbReference>
<dbReference type="Proteomes" id="UP000249616">
    <property type="component" value="Chromosome"/>
</dbReference>
<keyword evidence="2 4" id="KW-0378">Hydrolase</keyword>
<dbReference type="GO" id="GO:0016787">
    <property type="term" value="F:hydrolase activity"/>
    <property type="evidence" value="ECO:0007669"/>
    <property type="project" value="UniProtKB-KW"/>
</dbReference>
<dbReference type="PANTHER" id="PTHR43248:SF25">
    <property type="entry name" value="AB HYDROLASE-1 DOMAIN-CONTAINING PROTEIN-RELATED"/>
    <property type="match status" value="1"/>
</dbReference>
<dbReference type="PANTHER" id="PTHR43248">
    <property type="entry name" value="2-SUCCINYL-6-HYDROXY-2,4-CYCLOHEXADIENE-1-CARBOXYLATE SYNTHASE"/>
    <property type="match status" value="1"/>
</dbReference>
<comment type="similarity">
    <text evidence="1">Belongs to the peptidase S33 family.</text>
</comment>
<evidence type="ECO:0000259" key="3">
    <source>
        <dbReference type="Pfam" id="PF00561"/>
    </source>
</evidence>
<evidence type="ECO:0000256" key="2">
    <source>
        <dbReference type="ARBA" id="ARBA00022801"/>
    </source>
</evidence>
<dbReference type="EMBL" id="CP030073">
    <property type="protein sequence ID" value="AWW41556.1"/>
    <property type="molecule type" value="Genomic_DNA"/>
</dbReference>
<dbReference type="InterPro" id="IPR029058">
    <property type="entry name" value="AB_hydrolase_fold"/>
</dbReference>
<proteinExistence type="inferred from homology"/>
<reference evidence="4 5" key="1">
    <citation type="journal article" date="2019" name="Int. J. Syst. Evol. Microbiol.">
        <title>Streptomyces cadmiisoli sp. nov., a novel actinomycete isolated from cadmium-contaminated soil.</title>
        <authorList>
            <person name="Li K."/>
            <person name="Tang X."/>
            <person name="Zhao J."/>
            <person name="Guo Y."/>
            <person name="Tang Y."/>
            <person name="Gao J."/>
        </authorList>
    </citation>
    <scope>NUCLEOTIDE SEQUENCE [LARGE SCALE GENOMIC DNA]</scope>
    <source>
        <strain evidence="4 5">ZFG47</strain>
    </source>
</reference>
<dbReference type="SUPFAM" id="SSF53474">
    <property type="entry name" value="alpha/beta-Hydrolases"/>
    <property type="match status" value="1"/>
</dbReference>
<keyword evidence="5" id="KW-1185">Reference proteome</keyword>
<name>A0A2Z4J953_9ACTN</name>
<dbReference type="AlphaFoldDB" id="A0A2Z4J953"/>
<gene>
    <name evidence="4" type="ORF">DN051_36880</name>
</gene>